<comment type="caution">
    <text evidence="3">The sequence shown here is derived from an EMBL/GenBank/DDBJ whole genome shotgun (WGS) entry which is preliminary data.</text>
</comment>
<dbReference type="Gene3D" id="3.10.620.30">
    <property type="match status" value="1"/>
</dbReference>
<dbReference type="Pfam" id="PF01841">
    <property type="entry name" value="Transglut_core"/>
    <property type="match status" value="1"/>
</dbReference>
<keyword evidence="1" id="KW-0812">Transmembrane</keyword>
<feature type="transmembrane region" description="Helical" evidence="1">
    <location>
        <begin position="71"/>
        <end position="90"/>
    </location>
</feature>
<dbReference type="InterPro" id="IPR038765">
    <property type="entry name" value="Papain-like_cys_pep_sf"/>
</dbReference>
<keyword evidence="1" id="KW-0472">Membrane</keyword>
<dbReference type="PATRIC" id="fig|87541.4.peg.1733"/>
<reference evidence="3 4" key="1">
    <citation type="submission" date="2016-01" db="EMBL/GenBank/DDBJ databases">
        <authorList>
            <person name="Oliw E.H."/>
        </authorList>
    </citation>
    <scope>NUCLEOTIDE SEQUENCE [LARGE SCALE GENOMIC DNA]</scope>
    <source>
        <strain evidence="3 4">KA00635</strain>
    </source>
</reference>
<dbReference type="OrthoDB" id="9788327at2"/>
<dbReference type="AlphaFoldDB" id="A0A133XQ96"/>
<dbReference type="Proteomes" id="UP000070422">
    <property type="component" value="Unassembled WGS sequence"/>
</dbReference>
<gene>
    <name evidence="3" type="ORF">HMPREF3187_01753</name>
</gene>
<keyword evidence="1" id="KW-1133">Transmembrane helix</keyword>
<evidence type="ECO:0000313" key="4">
    <source>
        <dbReference type="Proteomes" id="UP000070422"/>
    </source>
</evidence>
<proteinExistence type="predicted"/>
<evidence type="ECO:0000256" key="1">
    <source>
        <dbReference type="SAM" id="Phobius"/>
    </source>
</evidence>
<protein>
    <recommendedName>
        <fullName evidence="2">Transglutaminase-like domain-containing protein</fullName>
    </recommendedName>
</protein>
<dbReference type="InterPro" id="IPR002931">
    <property type="entry name" value="Transglutaminase-like"/>
</dbReference>
<organism evidence="3 4">
    <name type="scientific">Aerococcus christensenii</name>
    <dbReference type="NCBI Taxonomy" id="87541"/>
    <lineage>
        <taxon>Bacteria</taxon>
        <taxon>Bacillati</taxon>
        <taxon>Bacillota</taxon>
        <taxon>Bacilli</taxon>
        <taxon>Lactobacillales</taxon>
        <taxon>Aerococcaceae</taxon>
        <taxon>Aerococcus</taxon>
    </lineage>
</organism>
<feature type="domain" description="Transglutaminase-like" evidence="2">
    <location>
        <begin position="275"/>
        <end position="344"/>
    </location>
</feature>
<accession>A0A133XQ96</accession>
<dbReference type="SUPFAM" id="SSF54001">
    <property type="entry name" value="Cysteine proteinases"/>
    <property type="match status" value="1"/>
</dbReference>
<name>A0A133XQ96_9LACT</name>
<evidence type="ECO:0000259" key="2">
    <source>
        <dbReference type="Pfam" id="PF01841"/>
    </source>
</evidence>
<dbReference type="EMBL" id="LSCQ01000103">
    <property type="protein sequence ID" value="KXB33111.1"/>
    <property type="molecule type" value="Genomic_DNA"/>
</dbReference>
<sequence>MAINFSKKKVHNLSFFRNIRNFEQTIESLFYKIFLLIIIEFFDKIVNKCAILLLIIGQREGERMGKQKQDIILAMSSLCMLLALFIGMSVHSNSPHWFCSLENWSELFGESASEKFKEQLLHGVSYAKSVDGEIEELKISDVYVGQIDRKTFRSDLRKTLIQQFKNGQLSFYLTMNTANLSDQEAFEMTKEALFGSYYGQMVRSMKVVTYNDVNKGQSQIYYAFQWIHRPEEDQIVHQWAKFLAEGYQACPVEEKLLKIKKDIQLLATVENLPTYGEADSHSPYSLIVKHKGSLSAYAALFQLTCDYANIPSRIISGQSLTSEEESSNIHFWNQVYYQGKWQDIEVAEPSEQSSLFADSKSHYRIFSREECFEHFLEDESK</sequence>
<evidence type="ECO:0000313" key="3">
    <source>
        <dbReference type="EMBL" id="KXB33111.1"/>
    </source>
</evidence>